<feature type="compositionally biased region" description="Low complexity" evidence="1">
    <location>
        <begin position="133"/>
        <end position="145"/>
    </location>
</feature>
<organism evidence="2 3">
    <name type="scientific">Cylicocyclus nassatus</name>
    <name type="common">Nematode worm</name>
    <dbReference type="NCBI Taxonomy" id="53992"/>
    <lineage>
        <taxon>Eukaryota</taxon>
        <taxon>Metazoa</taxon>
        <taxon>Ecdysozoa</taxon>
        <taxon>Nematoda</taxon>
        <taxon>Chromadorea</taxon>
        <taxon>Rhabditida</taxon>
        <taxon>Rhabditina</taxon>
        <taxon>Rhabditomorpha</taxon>
        <taxon>Strongyloidea</taxon>
        <taxon>Strongylidae</taxon>
        <taxon>Cylicocyclus</taxon>
    </lineage>
</organism>
<evidence type="ECO:0000313" key="3">
    <source>
        <dbReference type="Proteomes" id="UP001176961"/>
    </source>
</evidence>
<gene>
    <name evidence="2" type="ORF">CYNAS_LOCUS338</name>
</gene>
<accession>A0AA36GJ99</accession>
<keyword evidence="3" id="KW-1185">Reference proteome</keyword>
<comment type="caution">
    <text evidence="2">The sequence shown here is derived from an EMBL/GenBank/DDBJ whole genome shotgun (WGS) entry which is preliminary data.</text>
</comment>
<feature type="compositionally biased region" description="Acidic residues" evidence="1">
    <location>
        <begin position="70"/>
        <end position="89"/>
    </location>
</feature>
<feature type="region of interest" description="Disordered" evidence="1">
    <location>
        <begin position="110"/>
        <end position="149"/>
    </location>
</feature>
<feature type="compositionally biased region" description="Polar residues" evidence="1">
    <location>
        <begin position="1"/>
        <end position="15"/>
    </location>
</feature>
<protein>
    <submittedName>
        <fullName evidence="2">Uncharacterized protein</fullName>
    </submittedName>
</protein>
<sequence length="360" mass="40009">MNQESVSPTSSNSAIVDNRRGVKRKASVVVKRQFERTIGNATPVVFNNRAAQQGQYVLPPRTTELPSDSSDSDDLGEITPYEDEEELEYDERSNSFDADTHRKFLVKDDATTSKRSRTTAPNTMWPVDDDGESSFSEFLSPGSSLRRTTGEEAVLGSTPNLGAMRAEELLARASTSDQEPRPRSHPPLGQINCDCEFCVRFRSITEERLTAPYEWLEDGVRGIVANVKKFFKGLKVLIGPTEAWGTILYAPTLTTALACGVSMKTASTRGYSMHVRRYKKEWGEVVRQLVDAELEQGANTTLFQTYAKVRYAFADFPMTLGTYHDFLKSLGYGCKGDGRRTDITCVVVEISCRLGCLGKC</sequence>
<reference evidence="2" key="1">
    <citation type="submission" date="2023-07" db="EMBL/GenBank/DDBJ databases">
        <authorList>
            <consortium name="CYATHOMIX"/>
        </authorList>
    </citation>
    <scope>NUCLEOTIDE SEQUENCE</scope>
    <source>
        <strain evidence="2">N/A</strain>
    </source>
</reference>
<feature type="region of interest" description="Disordered" evidence="1">
    <location>
        <begin position="50"/>
        <end position="95"/>
    </location>
</feature>
<evidence type="ECO:0000313" key="2">
    <source>
        <dbReference type="EMBL" id="CAJ0588355.1"/>
    </source>
</evidence>
<proteinExistence type="predicted"/>
<evidence type="ECO:0000256" key="1">
    <source>
        <dbReference type="SAM" id="MobiDB-lite"/>
    </source>
</evidence>
<dbReference type="AlphaFoldDB" id="A0AA36GJ99"/>
<name>A0AA36GJ99_CYLNA</name>
<feature type="region of interest" description="Disordered" evidence="1">
    <location>
        <begin position="1"/>
        <end position="23"/>
    </location>
</feature>
<dbReference type="EMBL" id="CATQJL010000001">
    <property type="protein sequence ID" value="CAJ0588355.1"/>
    <property type="molecule type" value="Genomic_DNA"/>
</dbReference>
<dbReference type="Proteomes" id="UP001176961">
    <property type="component" value="Unassembled WGS sequence"/>
</dbReference>